<gene>
    <name evidence="10" type="ORF">TVAG_090110</name>
</gene>
<evidence type="ECO:0000256" key="3">
    <source>
        <dbReference type="ARBA" id="ARBA00022448"/>
    </source>
</evidence>
<dbReference type="PANTHER" id="PTHR43549">
    <property type="entry name" value="MULTIDRUG RESISTANCE PROTEIN YPNP-RELATED"/>
    <property type="match status" value="1"/>
</dbReference>
<comment type="similarity">
    <text evidence="2">Belongs to the multi antimicrobial extrusion (MATE) (TC 2.A.66.1) family.</text>
</comment>
<dbReference type="GO" id="GO:0015297">
    <property type="term" value="F:antiporter activity"/>
    <property type="evidence" value="ECO:0007669"/>
    <property type="project" value="InterPro"/>
</dbReference>
<dbReference type="CDD" id="cd12082">
    <property type="entry name" value="MATE_like"/>
    <property type="match status" value="1"/>
</dbReference>
<feature type="transmembrane region" description="Helical" evidence="9">
    <location>
        <begin position="199"/>
        <end position="219"/>
    </location>
</feature>
<evidence type="ECO:0000256" key="1">
    <source>
        <dbReference type="ARBA" id="ARBA00004651"/>
    </source>
</evidence>
<evidence type="ECO:0000256" key="9">
    <source>
        <dbReference type="SAM" id="Phobius"/>
    </source>
</evidence>
<protein>
    <submittedName>
        <fullName evidence="10">MatE family protein</fullName>
    </submittedName>
</protein>
<dbReference type="InParanoid" id="A2EZN8"/>
<feature type="transmembrane region" description="Helical" evidence="9">
    <location>
        <begin position="427"/>
        <end position="447"/>
    </location>
</feature>
<keyword evidence="6 9" id="KW-1133">Transmembrane helix</keyword>
<evidence type="ECO:0000256" key="6">
    <source>
        <dbReference type="ARBA" id="ARBA00022989"/>
    </source>
</evidence>
<dbReference type="PANTHER" id="PTHR43549:SF2">
    <property type="entry name" value="MULTIDRUG RESISTANCE PROTEIN NORM-RELATED"/>
    <property type="match status" value="1"/>
</dbReference>
<feature type="transmembrane region" description="Helical" evidence="9">
    <location>
        <begin position="459"/>
        <end position="482"/>
    </location>
</feature>
<name>A2EZN8_TRIV3</name>
<feature type="transmembrane region" description="Helical" evidence="9">
    <location>
        <begin position="231"/>
        <end position="251"/>
    </location>
</feature>
<evidence type="ECO:0000256" key="4">
    <source>
        <dbReference type="ARBA" id="ARBA00022475"/>
    </source>
</evidence>
<proteinExistence type="inferred from homology"/>
<feature type="transmembrane region" description="Helical" evidence="9">
    <location>
        <begin position="394"/>
        <end position="415"/>
    </location>
</feature>
<feature type="transmembrane region" description="Helical" evidence="9">
    <location>
        <begin position="272"/>
        <end position="294"/>
    </location>
</feature>
<reference evidence="10" key="2">
    <citation type="journal article" date="2007" name="Science">
        <title>Draft genome sequence of the sexually transmitted pathogen Trichomonas vaginalis.</title>
        <authorList>
            <person name="Carlton J.M."/>
            <person name="Hirt R.P."/>
            <person name="Silva J.C."/>
            <person name="Delcher A.L."/>
            <person name="Schatz M."/>
            <person name="Zhao Q."/>
            <person name="Wortman J.R."/>
            <person name="Bidwell S.L."/>
            <person name="Alsmark U.C.M."/>
            <person name="Besteiro S."/>
            <person name="Sicheritz-Ponten T."/>
            <person name="Noel C.J."/>
            <person name="Dacks J.B."/>
            <person name="Foster P.G."/>
            <person name="Simillion C."/>
            <person name="Van de Peer Y."/>
            <person name="Miranda-Saavedra D."/>
            <person name="Barton G.J."/>
            <person name="Westrop G.D."/>
            <person name="Mueller S."/>
            <person name="Dessi D."/>
            <person name="Fiori P.L."/>
            <person name="Ren Q."/>
            <person name="Paulsen I."/>
            <person name="Zhang H."/>
            <person name="Bastida-Corcuera F.D."/>
            <person name="Simoes-Barbosa A."/>
            <person name="Brown M.T."/>
            <person name="Hayes R.D."/>
            <person name="Mukherjee M."/>
            <person name="Okumura C.Y."/>
            <person name="Schneider R."/>
            <person name="Smith A.J."/>
            <person name="Vanacova S."/>
            <person name="Villalvazo M."/>
            <person name="Haas B.J."/>
            <person name="Pertea M."/>
            <person name="Feldblyum T.V."/>
            <person name="Utterback T.R."/>
            <person name="Shu C.L."/>
            <person name="Osoegawa K."/>
            <person name="de Jong P.J."/>
            <person name="Hrdy I."/>
            <person name="Horvathova L."/>
            <person name="Zubacova Z."/>
            <person name="Dolezal P."/>
            <person name="Malik S.B."/>
            <person name="Logsdon J.M. Jr."/>
            <person name="Henze K."/>
            <person name="Gupta A."/>
            <person name="Wang C.C."/>
            <person name="Dunne R.L."/>
            <person name="Upcroft J.A."/>
            <person name="Upcroft P."/>
            <person name="White O."/>
            <person name="Salzberg S.L."/>
            <person name="Tang P."/>
            <person name="Chiu C.-H."/>
            <person name="Lee Y.-S."/>
            <person name="Embley T.M."/>
            <person name="Coombs G.H."/>
            <person name="Mottram J.C."/>
            <person name="Tachezy J."/>
            <person name="Fraser-Liggett C.M."/>
            <person name="Johnson P.J."/>
        </authorList>
    </citation>
    <scope>NUCLEOTIDE SEQUENCE [LARGE SCALE GENOMIC DNA]</scope>
    <source>
        <strain evidence="10">G3</strain>
    </source>
</reference>
<dbReference type="Proteomes" id="UP000001542">
    <property type="component" value="Unassembled WGS sequence"/>
</dbReference>
<feature type="transmembrane region" description="Helical" evidence="9">
    <location>
        <begin position="166"/>
        <end position="187"/>
    </location>
</feature>
<dbReference type="GO" id="GO:0005886">
    <property type="term" value="C:plasma membrane"/>
    <property type="evidence" value="ECO:0007669"/>
    <property type="project" value="UniProtKB-SubCell"/>
</dbReference>
<dbReference type="InterPro" id="IPR052031">
    <property type="entry name" value="Membrane_Transporter-Flippase"/>
</dbReference>
<dbReference type="GO" id="GO:0042910">
    <property type="term" value="F:xenobiotic transmembrane transporter activity"/>
    <property type="evidence" value="ECO:0007669"/>
    <property type="project" value="InterPro"/>
</dbReference>
<feature type="transmembrane region" description="Helical" evidence="9">
    <location>
        <begin position="127"/>
        <end position="146"/>
    </location>
</feature>
<evidence type="ECO:0000256" key="8">
    <source>
        <dbReference type="SAM" id="MobiDB-lite"/>
    </source>
</evidence>
<keyword evidence="11" id="KW-1185">Reference proteome</keyword>
<feature type="compositionally biased region" description="Low complexity" evidence="8">
    <location>
        <begin position="1"/>
        <end position="11"/>
    </location>
</feature>
<keyword evidence="4" id="KW-1003">Cell membrane</keyword>
<dbReference type="VEuPathDB" id="TrichDB:TVAGG3_0186440"/>
<evidence type="ECO:0000256" key="7">
    <source>
        <dbReference type="ARBA" id="ARBA00023136"/>
    </source>
</evidence>
<dbReference type="RefSeq" id="XP_001314420.1">
    <property type="nucleotide sequence ID" value="XM_001314401.1"/>
</dbReference>
<dbReference type="AlphaFoldDB" id="A2EZN8"/>
<feature type="region of interest" description="Disordered" evidence="8">
    <location>
        <begin position="1"/>
        <end position="35"/>
    </location>
</feature>
<keyword evidence="5 9" id="KW-0812">Transmembrane</keyword>
<accession>A2EZN8</accession>
<keyword evidence="3" id="KW-0813">Transport</keyword>
<dbReference type="EMBL" id="DS113554">
    <property type="protein sequence ID" value="EAY01876.1"/>
    <property type="molecule type" value="Genomic_DNA"/>
</dbReference>
<keyword evidence="7 9" id="KW-0472">Membrane</keyword>
<dbReference type="OrthoDB" id="10264652at2759"/>
<comment type="subcellular location">
    <subcellularLocation>
        <location evidence="1">Cell membrane</location>
        <topology evidence="1">Multi-pass membrane protein</topology>
    </subcellularLocation>
</comment>
<evidence type="ECO:0000256" key="2">
    <source>
        <dbReference type="ARBA" id="ARBA00010199"/>
    </source>
</evidence>
<dbReference type="SMR" id="A2EZN8"/>
<sequence>MLDQDNNNNSNPEEEEAHISDEKKDESKQKEDEHMRLGGHTPLATILRLSPGPLISQIVNSLYGVIDSMWVTRFIGEVGLTALSVAYVIDNTALSFGYFVSTAASSEISYLLSNKAYDKINQVTADLFRICIMIGMLIPAILFPSSKPLFRFLDAGDEVIKKAFDYVIPLLSLNVVTCFYHCVCGVLQAEGRTWTYGGAQIASMILNMVLWDPILLYLLKRTIGSSLATEIAMFIPGFIILILIFCHKFAAKPTFKLFKNCFIIETWEAVKIGLSALIMNISVVVPTLVMQKFIAIRANKINQYDMVIAVFNALTRLYQLTLCIPMALNAAYLPATSYAFGLNNKRRVLWLTWHVLWIGVTWGIFVMIIISIWPGPIAKIWSSHPDFQHWAKEMLPVSFYTIPLCTVKFIVISFLQATKQATKAMITSIVTELVSLPVFACCFHYIGNNDSPTRIIYAYIVNDLFSTAVCLCVSGTTFFRFFKDIKNGNTKDEFPMKEIVEEDDDDSQRVIPEI</sequence>
<dbReference type="KEGG" id="tva:4759705"/>
<evidence type="ECO:0000313" key="10">
    <source>
        <dbReference type="EMBL" id="EAY01876.1"/>
    </source>
</evidence>
<reference evidence="10" key="1">
    <citation type="submission" date="2006-10" db="EMBL/GenBank/DDBJ databases">
        <authorList>
            <person name="Amadeo P."/>
            <person name="Zhao Q."/>
            <person name="Wortman J."/>
            <person name="Fraser-Liggett C."/>
            <person name="Carlton J."/>
        </authorList>
    </citation>
    <scope>NUCLEOTIDE SEQUENCE</scope>
    <source>
        <strain evidence="10">G3</strain>
    </source>
</reference>
<evidence type="ECO:0000313" key="11">
    <source>
        <dbReference type="Proteomes" id="UP000001542"/>
    </source>
</evidence>
<feature type="transmembrane region" description="Helical" evidence="9">
    <location>
        <begin position="348"/>
        <end position="374"/>
    </location>
</feature>
<dbReference type="VEuPathDB" id="TrichDB:TVAG_090110"/>
<dbReference type="InterPro" id="IPR002528">
    <property type="entry name" value="MATE_fam"/>
</dbReference>
<evidence type="ECO:0000256" key="5">
    <source>
        <dbReference type="ARBA" id="ARBA00022692"/>
    </source>
</evidence>
<feature type="compositionally biased region" description="Basic and acidic residues" evidence="8">
    <location>
        <begin position="17"/>
        <end position="35"/>
    </location>
</feature>
<organism evidence="10 11">
    <name type="scientific">Trichomonas vaginalis (strain ATCC PRA-98 / G3)</name>
    <dbReference type="NCBI Taxonomy" id="412133"/>
    <lineage>
        <taxon>Eukaryota</taxon>
        <taxon>Metamonada</taxon>
        <taxon>Parabasalia</taxon>
        <taxon>Trichomonadida</taxon>
        <taxon>Trichomonadidae</taxon>
        <taxon>Trichomonas</taxon>
    </lineage>
</organism>
<dbReference type="Pfam" id="PF01554">
    <property type="entry name" value="MatE"/>
    <property type="match status" value="2"/>
</dbReference>